<keyword evidence="2" id="KW-1185">Reference proteome</keyword>
<gene>
    <name evidence="1" type="ORF">THSYN_13465</name>
</gene>
<dbReference type="AlphaFoldDB" id="A0A2K8U8Y1"/>
<evidence type="ECO:0008006" key="3">
    <source>
        <dbReference type="Google" id="ProtNLM"/>
    </source>
</evidence>
<organism evidence="1 2">
    <name type="scientific">Candidatus Thiodictyon syntrophicum</name>
    <dbReference type="NCBI Taxonomy" id="1166950"/>
    <lineage>
        <taxon>Bacteria</taxon>
        <taxon>Pseudomonadati</taxon>
        <taxon>Pseudomonadota</taxon>
        <taxon>Gammaproteobacteria</taxon>
        <taxon>Chromatiales</taxon>
        <taxon>Chromatiaceae</taxon>
        <taxon>Thiodictyon</taxon>
    </lineage>
</organism>
<proteinExistence type="predicted"/>
<reference evidence="1 2" key="1">
    <citation type="submission" date="2017-03" db="EMBL/GenBank/DDBJ databases">
        <title>Complete genome sequence of Candidatus 'Thiodictyon syntrophicum' sp. nov. strain Cad16T, a photolithoautotroph purple sulfur bacterium isolated from an alpine meromictic lake.</title>
        <authorList>
            <person name="Luedin S.M."/>
            <person name="Pothier J.F."/>
            <person name="Danza F."/>
            <person name="Storelli N."/>
            <person name="Wittwer M."/>
            <person name="Tonolla M."/>
        </authorList>
    </citation>
    <scope>NUCLEOTIDE SEQUENCE [LARGE SCALE GENOMIC DNA]</scope>
    <source>
        <strain evidence="1 2">Cad16T</strain>
    </source>
</reference>
<name>A0A2K8U8Y1_9GAMM</name>
<accession>A0A2K8U8Y1</accession>
<dbReference type="Proteomes" id="UP000232638">
    <property type="component" value="Chromosome"/>
</dbReference>
<evidence type="ECO:0000313" key="1">
    <source>
        <dbReference type="EMBL" id="AUB81869.1"/>
    </source>
</evidence>
<dbReference type="Gene3D" id="3.30.2020.10">
    <property type="entry name" value="NE0471-like N-terminal domain"/>
    <property type="match status" value="1"/>
</dbReference>
<dbReference type="EMBL" id="CP020370">
    <property type="protein sequence ID" value="AUB81869.1"/>
    <property type="molecule type" value="Genomic_DNA"/>
</dbReference>
<dbReference type="SUPFAM" id="SSF143880">
    <property type="entry name" value="NE0471 N-terminal domain-like"/>
    <property type="match status" value="1"/>
</dbReference>
<dbReference type="InterPro" id="IPR036782">
    <property type="entry name" value="NE0471-like_N"/>
</dbReference>
<dbReference type="RefSeq" id="WP_100919623.1">
    <property type="nucleotide sequence ID" value="NZ_CP020370.1"/>
</dbReference>
<sequence length="72" mass="8180">MSQVQLQLTKVEALAGYRLRLTYADAQTWEVDLEDWINVTASLMPLKDLALFAQARPGAGGWTVDWNRDELE</sequence>
<evidence type="ECO:0000313" key="2">
    <source>
        <dbReference type="Proteomes" id="UP000232638"/>
    </source>
</evidence>
<protein>
    <recommendedName>
        <fullName evidence="3">DUF2442 domain-containing protein</fullName>
    </recommendedName>
</protein>
<dbReference type="OrthoDB" id="6935755at2"/>
<dbReference type="KEGG" id="tsy:THSYN_13465"/>